<sequence>MDDQVNIADAYRQLGRIYKDWGKSEQAINYFQQSLDLYQQLGKNKNVAICYRQLASCQCLLANHHLDSTKIVDLLAEAEKNLCQAREINTAGEYQENLAYNYTTLGLLYSQRLRLLPNQDISILEKAALVEEYYSRGLTYFDELGQTVNKAEESLDMARAYLEIEALENLNYSEEIAQKCLQIFQEYNRQKLEASAHKLLGEIYLKRTQKNQPGAETMAIQFLAESLQIYRDLDLQEKALEVEKLINISKK</sequence>
<dbReference type="PROSITE" id="PS50005">
    <property type="entry name" value="TPR"/>
    <property type="match status" value="1"/>
</dbReference>
<evidence type="ECO:0000313" key="3">
    <source>
        <dbReference type="Proteomes" id="UP000245124"/>
    </source>
</evidence>
<dbReference type="PANTHER" id="PTHR10098">
    <property type="entry name" value="RAPSYN-RELATED"/>
    <property type="match status" value="1"/>
</dbReference>
<dbReference type="InterPro" id="IPR019734">
    <property type="entry name" value="TPR_rpt"/>
</dbReference>
<dbReference type="EMBL" id="BDUD01000001">
    <property type="protein sequence ID" value="GBG21172.1"/>
    <property type="molecule type" value="Genomic_DNA"/>
</dbReference>
<gene>
    <name evidence="2" type="ORF">NIES4072_48550</name>
</gene>
<dbReference type="SMART" id="SM00028">
    <property type="entry name" value="TPR"/>
    <property type="match status" value="2"/>
</dbReference>
<dbReference type="InterPro" id="IPR011990">
    <property type="entry name" value="TPR-like_helical_dom_sf"/>
</dbReference>
<reference evidence="2 3" key="1">
    <citation type="submission" date="2017-06" db="EMBL/GenBank/DDBJ databases">
        <title>Genome sequencing of cyanobaciteial culture collection at National Institute for Environmental Studies (NIES).</title>
        <authorList>
            <person name="Hirose Y."/>
            <person name="Shimura Y."/>
            <person name="Fujisawa T."/>
            <person name="Nakamura Y."/>
            <person name="Kawachi M."/>
        </authorList>
    </citation>
    <scope>NUCLEOTIDE SEQUENCE [LARGE SCALE GENOMIC DNA]</scope>
    <source>
        <strain evidence="2 3">NIES-4072</strain>
    </source>
</reference>
<proteinExistence type="predicted"/>
<comment type="caution">
    <text evidence="2">The sequence shown here is derived from an EMBL/GenBank/DDBJ whole genome shotgun (WGS) entry which is preliminary data.</text>
</comment>
<dbReference type="SUPFAM" id="SSF48452">
    <property type="entry name" value="TPR-like"/>
    <property type="match status" value="1"/>
</dbReference>
<accession>A0A2R5FQY1</accession>
<dbReference type="Gene3D" id="1.25.40.10">
    <property type="entry name" value="Tetratricopeptide repeat domain"/>
    <property type="match status" value="1"/>
</dbReference>
<name>A0A2R5FQY1_NOSCO</name>
<evidence type="ECO:0000313" key="2">
    <source>
        <dbReference type="EMBL" id="GBG21172.1"/>
    </source>
</evidence>
<dbReference type="AlphaFoldDB" id="A0A2R5FQY1"/>
<protein>
    <submittedName>
        <fullName evidence="2">Signal transduction protein</fullName>
    </submittedName>
</protein>
<organism evidence="2 3">
    <name type="scientific">Nostoc commune NIES-4072</name>
    <dbReference type="NCBI Taxonomy" id="2005467"/>
    <lineage>
        <taxon>Bacteria</taxon>
        <taxon>Bacillati</taxon>
        <taxon>Cyanobacteriota</taxon>
        <taxon>Cyanophyceae</taxon>
        <taxon>Nostocales</taxon>
        <taxon>Nostocaceae</taxon>
        <taxon>Nostoc</taxon>
    </lineage>
</organism>
<feature type="repeat" description="TPR" evidence="1">
    <location>
        <begin position="8"/>
        <end position="41"/>
    </location>
</feature>
<evidence type="ECO:0000256" key="1">
    <source>
        <dbReference type="PROSITE-ProRule" id="PRU00339"/>
    </source>
</evidence>
<dbReference type="Pfam" id="PF13424">
    <property type="entry name" value="TPR_12"/>
    <property type="match status" value="1"/>
</dbReference>
<keyword evidence="3" id="KW-1185">Reference proteome</keyword>
<keyword evidence="1" id="KW-0802">TPR repeat</keyword>
<dbReference type="Proteomes" id="UP000245124">
    <property type="component" value="Unassembled WGS sequence"/>
</dbReference>
<dbReference type="PROSITE" id="PS50293">
    <property type="entry name" value="TPR_REGION"/>
    <property type="match status" value="1"/>
</dbReference>